<sequence>MGNSQSTSERPNRLSKPKTNTNSPCPPLASDSPVSVSSKLSTKGRQQIRETLLPPVDTEPKPTAWTDKNGNILGELAPQTRGRPTSMLSRSNSRVHSRSNSMSCFGSKHGSATKLNELHGSKISLVSNTQMDVDAAIRLLQEVKKNASPEDLAALHEALEPSGHDPATSAEPGLSRRTSTINRSSSSLTRRRSLLQTPGVATRNSPVEGRRRTWNSWKAPKVAPEEEAKWAVTPKGITPLNNSLAVGLAEGGRGTPTPRAQTPGELDYAHLGSLKLGTLSIVNGAPSPAPSAKITKSRSAFGGEADYFTSADSGSSPLMMKTTRRGHIKSKSANLPAPTPLPIRNRDLDVAHTSQPTTRSQYLADRQTTETAPEFAPTRSFRVRNKSVDALSHDASRLAQDYQADIPNSPFGNANLFRRAEDDEGFMSDDNVCFRQESAAQVLSGTIFDAPTTANEASGSALFSPATSKPQTEKRTKVGQRPAPQTADSGYSSGGSLRVLERDQRVANPTRTSQVETHAVVARGSPEIQMPHQSSSALESTQSPSEDHRPMSVQIPDRFARSSISGSVLSPKSPHSVVSKSSFDSTSSAGPKRLQRRRSAHPEPPVVQSCQSIPEGTIPDIPDNVRANFTRRLSNTPGMECLTHTYESKDHVITSQPDVEAASTRPAEVFAQLTELEPERPATPPPHGRRQSLSLFRRKSMVETKDVDHGDENASPSFVDLGTIASSLGSSPYDAAMSKPLHKPVTSPTHPHQLGARLPRAKSMVGMDSQAAAEFARMHSKDRALAEQVMPQQRRRSHHNLKLEVGEAKAAKRRPQSSLHDIPPVPSIDTSRMNVSKSAGSNGRHDSKSALCRNAHSRAKAQTVTQPLDKTAQNRQSLPQHNVDWEAHSNLWRQRRKSIGEGLRTHATFSEASASTVNSRITPQPREDLAAWGRFSGGLDYNYEGRSAGIGGSAGTRQLHSAASTKSLKWRHQYGVDLSDVPIMLQRA</sequence>
<feature type="compositionally biased region" description="Low complexity" evidence="1">
    <location>
        <begin position="175"/>
        <end position="188"/>
    </location>
</feature>
<feature type="compositionally biased region" description="Polar residues" evidence="1">
    <location>
        <begin position="486"/>
        <end position="495"/>
    </location>
</feature>
<evidence type="ECO:0000256" key="1">
    <source>
        <dbReference type="SAM" id="MobiDB-lite"/>
    </source>
</evidence>
<feature type="region of interest" description="Disordered" evidence="1">
    <location>
        <begin position="158"/>
        <end position="214"/>
    </location>
</feature>
<feature type="compositionally biased region" description="Low complexity" evidence="1">
    <location>
        <begin position="89"/>
        <end position="103"/>
    </location>
</feature>
<dbReference type="Proteomes" id="UP000799777">
    <property type="component" value="Unassembled WGS sequence"/>
</dbReference>
<feature type="compositionally biased region" description="Low complexity" evidence="1">
    <location>
        <begin position="28"/>
        <end position="41"/>
    </location>
</feature>
<feature type="compositionally biased region" description="Polar residues" evidence="1">
    <location>
        <begin position="828"/>
        <end position="841"/>
    </location>
</feature>
<dbReference type="AlphaFoldDB" id="A0A9P4HFZ4"/>
<feature type="region of interest" description="Disordered" evidence="1">
    <location>
        <begin position="564"/>
        <end position="623"/>
    </location>
</feature>
<feature type="region of interest" description="Disordered" evidence="1">
    <location>
        <begin position="1"/>
        <end position="107"/>
    </location>
</feature>
<feature type="region of interest" description="Disordered" evidence="1">
    <location>
        <begin position="456"/>
        <end position="551"/>
    </location>
</feature>
<comment type="caution">
    <text evidence="2">The sequence shown here is derived from an EMBL/GenBank/DDBJ whole genome shotgun (WGS) entry which is preliminary data.</text>
</comment>
<feature type="compositionally biased region" description="Low complexity" evidence="1">
    <location>
        <begin position="567"/>
        <end position="588"/>
    </location>
</feature>
<dbReference type="EMBL" id="ML978164">
    <property type="protein sequence ID" value="KAF2033763.1"/>
    <property type="molecule type" value="Genomic_DNA"/>
</dbReference>
<name>A0A9P4HFZ4_9PLEO</name>
<organism evidence="2 3">
    <name type="scientific">Setomelanomma holmii</name>
    <dbReference type="NCBI Taxonomy" id="210430"/>
    <lineage>
        <taxon>Eukaryota</taxon>
        <taxon>Fungi</taxon>
        <taxon>Dikarya</taxon>
        <taxon>Ascomycota</taxon>
        <taxon>Pezizomycotina</taxon>
        <taxon>Dothideomycetes</taxon>
        <taxon>Pleosporomycetidae</taxon>
        <taxon>Pleosporales</taxon>
        <taxon>Pleosporineae</taxon>
        <taxon>Phaeosphaeriaceae</taxon>
        <taxon>Setomelanomma</taxon>
    </lineage>
</organism>
<feature type="region of interest" description="Disordered" evidence="1">
    <location>
        <begin position="353"/>
        <end position="373"/>
    </location>
</feature>
<keyword evidence="3" id="KW-1185">Reference proteome</keyword>
<protein>
    <submittedName>
        <fullName evidence="2">Uncharacterized protein</fullName>
    </submittedName>
</protein>
<feature type="region of interest" description="Disordered" evidence="1">
    <location>
        <begin position="807"/>
        <end position="883"/>
    </location>
</feature>
<feature type="compositionally biased region" description="Polar residues" evidence="1">
    <location>
        <begin position="507"/>
        <end position="516"/>
    </location>
</feature>
<feature type="compositionally biased region" description="Polar residues" evidence="1">
    <location>
        <begin position="531"/>
        <end position="544"/>
    </location>
</feature>
<dbReference type="OrthoDB" id="5341904at2759"/>
<evidence type="ECO:0000313" key="3">
    <source>
        <dbReference type="Proteomes" id="UP000799777"/>
    </source>
</evidence>
<evidence type="ECO:0000313" key="2">
    <source>
        <dbReference type="EMBL" id="KAF2033763.1"/>
    </source>
</evidence>
<proteinExistence type="predicted"/>
<reference evidence="2" key="1">
    <citation type="journal article" date="2020" name="Stud. Mycol.">
        <title>101 Dothideomycetes genomes: a test case for predicting lifestyles and emergence of pathogens.</title>
        <authorList>
            <person name="Haridas S."/>
            <person name="Albert R."/>
            <person name="Binder M."/>
            <person name="Bloem J."/>
            <person name="Labutti K."/>
            <person name="Salamov A."/>
            <person name="Andreopoulos B."/>
            <person name="Baker S."/>
            <person name="Barry K."/>
            <person name="Bills G."/>
            <person name="Bluhm B."/>
            <person name="Cannon C."/>
            <person name="Castanera R."/>
            <person name="Culley D."/>
            <person name="Daum C."/>
            <person name="Ezra D."/>
            <person name="Gonzalez J."/>
            <person name="Henrissat B."/>
            <person name="Kuo A."/>
            <person name="Liang C."/>
            <person name="Lipzen A."/>
            <person name="Lutzoni F."/>
            <person name="Magnuson J."/>
            <person name="Mondo S."/>
            <person name="Nolan M."/>
            <person name="Ohm R."/>
            <person name="Pangilinan J."/>
            <person name="Park H.-J."/>
            <person name="Ramirez L."/>
            <person name="Alfaro M."/>
            <person name="Sun H."/>
            <person name="Tritt A."/>
            <person name="Yoshinaga Y."/>
            <person name="Zwiers L.-H."/>
            <person name="Turgeon B."/>
            <person name="Goodwin S."/>
            <person name="Spatafora J."/>
            <person name="Crous P."/>
            <person name="Grigoriev I."/>
        </authorList>
    </citation>
    <scope>NUCLEOTIDE SEQUENCE</scope>
    <source>
        <strain evidence="2">CBS 110217</strain>
    </source>
</reference>
<accession>A0A9P4HFZ4</accession>
<gene>
    <name evidence="2" type="ORF">EK21DRAFT_108553</name>
</gene>
<feature type="compositionally biased region" description="Polar residues" evidence="1">
    <location>
        <begin position="860"/>
        <end position="880"/>
    </location>
</feature>